<accession>A0A9E2KMP4</accession>
<dbReference type="AlphaFoldDB" id="A0A9E2KMP4"/>
<evidence type="ECO:0000313" key="2">
    <source>
        <dbReference type="Proteomes" id="UP000824150"/>
    </source>
</evidence>
<proteinExistence type="predicted"/>
<organism evidence="1 2">
    <name type="scientific">Candidatus Anaerobiospirillum merdipullorum</name>
    <dbReference type="NCBI Taxonomy" id="2838450"/>
    <lineage>
        <taxon>Bacteria</taxon>
        <taxon>Pseudomonadati</taxon>
        <taxon>Pseudomonadota</taxon>
        <taxon>Gammaproteobacteria</taxon>
        <taxon>Aeromonadales</taxon>
        <taxon>Succinivibrionaceae</taxon>
        <taxon>Anaerobiospirillum</taxon>
    </lineage>
</organism>
<dbReference type="Pfam" id="PF02963">
    <property type="entry name" value="EcoRI"/>
    <property type="match status" value="1"/>
</dbReference>
<gene>
    <name evidence="1" type="ORF">IAA31_05290</name>
</gene>
<comment type="caution">
    <text evidence="1">The sequence shown here is derived from an EMBL/GenBank/DDBJ whole genome shotgun (WGS) entry which is preliminary data.</text>
</comment>
<protein>
    <submittedName>
        <fullName evidence="1">Uncharacterized protein</fullName>
    </submittedName>
</protein>
<reference evidence="1" key="2">
    <citation type="submission" date="2021-04" db="EMBL/GenBank/DDBJ databases">
        <authorList>
            <person name="Gilroy R."/>
        </authorList>
    </citation>
    <scope>NUCLEOTIDE SEQUENCE</scope>
    <source>
        <strain evidence="1">687</strain>
    </source>
</reference>
<dbReference type="GO" id="GO:0003677">
    <property type="term" value="F:DNA binding"/>
    <property type="evidence" value="ECO:0007669"/>
    <property type="project" value="InterPro"/>
</dbReference>
<dbReference type="GO" id="GO:0009307">
    <property type="term" value="P:DNA restriction-modification system"/>
    <property type="evidence" value="ECO:0007669"/>
    <property type="project" value="InterPro"/>
</dbReference>
<evidence type="ECO:0000313" key="1">
    <source>
        <dbReference type="EMBL" id="MBU3826885.1"/>
    </source>
</evidence>
<dbReference type="InterPro" id="IPR011336">
    <property type="entry name" value="Restrct_endonuc_II_EcoRI/MunI"/>
</dbReference>
<dbReference type="GO" id="GO:0009036">
    <property type="term" value="F:type II site-specific deoxyribonuclease activity"/>
    <property type="evidence" value="ECO:0007669"/>
    <property type="project" value="InterPro"/>
</dbReference>
<dbReference type="Proteomes" id="UP000824150">
    <property type="component" value="Unassembled WGS sequence"/>
</dbReference>
<dbReference type="InterPro" id="IPR004221">
    <property type="entry name" value="Restrct_endonuc_II_EcoRI"/>
</dbReference>
<reference evidence="1" key="1">
    <citation type="journal article" date="2021" name="PeerJ">
        <title>Extensive microbial diversity within the chicken gut microbiome revealed by metagenomics and culture.</title>
        <authorList>
            <person name="Gilroy R."/>
            <person name="Ravi A."/>
            <person name="Getino M."/>
            <person name="Pursley I."/>
            <person name="Horton D.L."/>
            <person name="Alikhan N.F."/>
            <person name="Baker D."/>
            <person name="Gharbi K."/>
            <person name="Hall N."/>
            <person name="Watson M."/>
            <person name="Adriaenssens E.M."/>
            <person name="Foster-Nyarko E."/>
            <person name="Jarju S."/>
            <person name="Secka A."/>
            <person name="Antonio M."/>
            <person name="Oren A."/>
            <person name="Chaudhuri R.R."/>
            <person name="La Ragione R."/>
            <person name="Hildebrand F."/>
            <person name="Pallen M.J."/>
        </authorList>
    </citation>
    <scope>NUCLEOTIDE SEQUENCE</scope>
    <source>
        <strain evidence="1">687</strain>
    </source>
</reference>
<dbReference type="GO" id="GO:0000287">
    <property type="term" value="F:magnesium ion binding"/>
    <property type="evidence" value="ECO:0007669"/>
    <property type="project" value="InterPro"/>
</dbReference>
<name>A0A9E2KMP4_9GAMM</name>
<sequence length="58" mass="6875">MLFFLNLKENNNIAIHNKSHYNHTLMRLNQNEMIKIMVEIAETSLKILSKDLFKQLTS</sequence>
<dbReference type="Gene3D" id="3.40.580.10">
    <property type="entry name" value="Eco RI Endonuclease, subunit A"/>
    <property type="match status" value="1"/>
</dbReference>
<dbReference type="EMBL" id="JAHLFG010000058">
    <property type="protein sequence ID" value="MBU3826885.1"/>
    <property type="molecule type" value="Genomic_DNA"/>
</dbReference>